<comment type="subcellular location">
    <subcellularLocation>
        <location evidence="1">Mitochondrion</location>
    </subcellularLocation>
</comment>
<dbReference type="GO" id="GO:0006412">
    <property type="term" value="P:translation"/>
    <property type="evidence" value="ECO:0000318"/>
    <property type="project" value="GO_Central"/>
</dbReference>
<dbReference type="GeneTree" id="ENSGT00390000014620"/>
<dbReference type="GO" id="GO:0019843">
    <property type="term" value="F:rRNA binding"/>
    <property type="evidence" value="ECO:0000318"/>
    <property type="project" value="GO_Central"/>
</dbReference>
<keyword evidence="3" id="KW-0809">Transit peptide</keyword>
<dbReference type="GO" id="GO:0003735">
    <property type="term" value="F:structural constituent of ribosome"/>
    <property type="evidence" value="ECO:0000318"/>
    <property type="project" value="GO_Central"/>
</dbReference>
<feature type="domain" description="Small ribosomal subunit protein uS7" evidence="9">
    <location>
        <begin position="192"/>
        <end position="346"/>
    </location>
</feature>
<dbReference type="Pfam" id="PF00177">
    <property type="entry name" value="Ribosomal_S7"/>
    <property type="match status" value="1"/>
</dbReference>
<dbReference type="GO" id="GO:0005840">
    <property type="term" value="C:ribosome"/>
    <property type="evidence" value="ECO:0000318"/>
    <property type="project" value="GO_Central"/>
</dbReference>
<keyword evidence="5" id="KW-0496">Mitochondrion</keyword>
<dbReference type="CDD" id="cd14870">
    <property type="entry name" value="uS7_Mitochondria_Mammalian"/>
    <property type="match status" value="1"/>
</dbReference>
<dbReference type="InterPro" id="IPR036823">
    <property type="entry name" value="Ribosomal_uS7_dom_sf"/>
</dbReference>
<sequence length="354" mass="40309">MLIKVANGNIHTCLRHTRVLSPSLDLPQIYKPHLPRFQQTSQPLRMPAIDVGETSGENALEHGHTVRKSHSNPVIPAIKAFRAPQKPSSWATSRKLVQAIAEGSPLRGPEGRSKMAAPMVAKLGTLAGGICTRWKAWLPGLTQVRWSRYNPNFIEPEVNKEVYQKPLEQLSEEEKTAWDLKTVQPIKATPANVSSSVFYDPLISKFTSLMMKGGDKVLARSLINQTLETIKRKQIEKYHKADEKEKENIECNPYTIFHQALKNCEPVIGLVGVQKGGRTYQVPTPLTDSRRRFLAMKWMITECRENKHRRTLMPEKLSNELLEAFNNQGAVIKKKHELHKMAEANRAFAHFRWW</sequence>
<evidence type="ECO:0000256" key="8">
    <source>
        <dbReference type="ARBA" id="ARBA00041309"/>
    </source>
</evidence>
<dbReference type="Gene3D" id="1.10.455.10">
    <property type="entry name" value="Ribosomal protein S7 domain"/>
    <property type="match status" value="1"/>
</dbReference>
<dbReference type="InParanoid" id="A0A803T4Q2"/>
<dbReference type="FunFam" id="1.10.455.10:FF:000004">
    <property type="entry name" value="28S ribosomal protein S7, mitochondrial"/>
    <property type="match status" value="1"/>
</dbReference>
<evidence type="ECO:0000313" key="10">
    <source>
        <dbReference type="Ensembl" id="ENSACAP00000030192.1"/>
    </source>
</evidence>
<keyword evidence="11" id="KW-1185">Reference proteome</keyword>
<evidence type="ECO:0000256" key="5">
    <source>
        <dbReference type="ARBA" id="ARBA00023128"/>
    </source>
</evidence>
<evidence type="ECO:0000256" key="3">
    <source>
        <dbReference type="ARBA" id="ARBA00022946"/>
    </source>
</evidence>
<reference evidence="10" key="3">
    <citation type="submission" date="2025-09" db="UniProtKB">
        <authorList>
            <consortium name="Ensembl"/>
        </authorList>
    </citation>
    <scope>IDENTIFICATION</scope>
</reference>
<evidence type="ECO:0000256" key="7">
    <source>
        <dbReference type="ARBA" id="ARBA00039306"/>
    </source>
</evidence>
<reference evidence="10" key="2">
    <citation type="submission" date="2025-08" db="UniProtKB">
        <authorList>
            <consortium name="Ensembl"/>
        </authorList>
    </citation>
    <scope>IDENTIFICATION</scope>
</reference>
<dbReference type="InterPro" id="IPR023798">
    <property type="entry name" value="Ribosomal_uS7_dom"/>
</dbReference>
<dbReference type="FunCoup" id="A0A803T4Q2">
    <property type="interactions" value="364"/>
</dbReference>
<protein>
    <recommendedName>
        <fullName evidence="7">Small ribosomal subunit protein uS7m</fullName>
    </recommendedName>
    <alternativeName>
        <fullName evidence="8">28S ribosomal protein S7, mitochondrial</fullName>
    </alternativeName>
</protein>
<evidence type="ECO:0000256" key="2">
    <source>
        <dbReference type="ARBA" id="ARBA00007151"/>
    </source>
</evidence>
<evidence type="ECO:0000256" key="4">
    <source>
        <dbReference type="ARBA" id="ARBA00022980"/>
    </source>
</evidence>
<evidence type="ECO:0000256" key="6">
    <source>
        <dbReference type="ARBA" id="ARBA00023274"/>
    </source>
</evidence>
<dbReference type="InterPro" id="IPR000235">
    <property type="entry name" value="Ribosomal_uS7"/>
</dbReference>
<dbReference type="GO" id="GO:0005763">
    <property type="term" value="C:mitochondrial small ribosomal subunit"/>
    <property type="evidence" value="ECO:0000318"/>
    <property type="project" value="GO_Central"/>
</dbReference>
<dbReference type="PANTHER" id="PTHR11205">
    <property type="entry name" value="RIBOSOMAL PROTEIN S7"/>
    <property type="match status" value="1"/>
</dbReference>
<gene>
    <name evidence="10" type="primary">MRPS7</name>
</gene>
<dbReference type="SUPFAM" id="SSF47973">
    <property type="entry name" value="Ribosomal protein S7"/>
    <property type="match status" value="1"/>
</dbReference>
<name>A0A803T4Q2_ANOCA</name>
<dbReference type="Ensembl" id="ENSACAT00000048468.1">
    <property type="protein sequence ID" value="ENSACAP00000030192.1"/>
    <property type="gene ID" value="ENSACAG00000006441.4"/>
</dbReference>
<dbReference type="Bgee" id="ENSACAG00000006441">
    <property type="expression patterns" value="Expressed in dewlap and 13 other cell types or tissues"/>
</dbReference>
<keyword evidence="6" id="KW-0687">Ribonucleoprotein</keyword>
<accession>A0A803T4Q2</accession>
<evidence type="ECO:0000256" key="1">
    <source>
        <dbReference type="ARBA" id="ARBA00004173"/>
    </source>
</evidence>
<dbReference type="GO" id="GO:0003729">
    <property type="term" value="F:mRNA binding"/>
    <property type="evidence" value="ECO:0000318"/>
    <property type="project" value="GO_Central"/>
</dbReference>
<proteinExistence type="inferred from homology"/>
<evidence type="ECO:0000313" key="11">
    <source>
        <dbReference type="Proteomes" id="UP000001646"/>
    </source>
</evidence>
<evidence type="ECO:0000259" key="9">
    <source>
        <dbReference type="Pfam" id="PF00177"/>
    </source>
</evidence>
<keyword evidence="4" id="KW-0689">Ribosomal protein</keyword>
<dbReference type="AlphaFoldDB" id="A0A803T4Q2"/>
<dbReference type="GO" id="GO:0005743">
    <property type="term" value="C:mitochondrial inner membrane"/>
    <property type="evidence" value="ECO:0007669"/>
    <property type="project" value="UniProtKB-ARBA"/>
</dbReference>
<organism evidence="10 11">
    <name type="scientific">Anolis carolinensis</name>
    <name type="common">Green anole</name>
    <name type="synonym">American chameleon</name>
    <dbReference type="NCBI Taxonomy" id="28377"/>
    <lineage>
        <taxon>Eukaryota</taxon>
        <taxon>Metazoa</taxon>
        <taxon>Chordata</taxon>
        <taxon>Craniata</taxon>
        <taxon>Vertebrata</taxon>
        <taxon>Euteleostomi</taxon>
        <taxon>Lepidosauria</taxon>
        <taxon>Squamata</taxon>
        <taxon>Bifurcata</taxon>
        <taxon>Unidentata</taxon>
        <taxon>Episquamata</taxon>
        <taxon>Toxicofera</taxon>
        <taxon>Iguania</taxon>
        <taxon>Dactyloidae</taxon>
        <taxon>Anolis</taxon>
    </lineage>
</organism>
<dbReference type="Proteomes" id="UP000001646">
    <property type="component" value="Chromosome 2"/>
</dbReference>
<reference evidence="10 11" key="1">
    <citation type="submission" date="2009-12" db="EMBL/GenBank/DDBJ databases">
        <title>The Genome Sequence of Anolis carolinensis (Green Anole Lizard).</title>
        <authorList>
            <consortium name="The Genome Sequencing Platform"/>
            <person name="Di Palma F."/>
            <person name="Alfoldi J."/>
            <person name="Heiman D."/>
            <person name="Young S."/>
            <person name="Grabherr M."/>
            <person name="Johnson J."/>
            <person name="Lander E.S."/>
            <person name="Lindblad-Toh K."/>
        </authorList>
    </citation>
    <scope>NUCLEOTIDE SEQUENCE [LARGE SCALE GENOMIC DNA]</scope>
    <source>
        <strain evidence="10 11">JBL SC #1</strain>
    </source>
</reference>
<comment type="similarity">
    <text evidence="2">Belongs to the universal ribosomal protein uS7 family.</text>
</comment>